<dbReference type="WBParaSite" id="Gr19_v10_g4660.t1">
    <property type="protein sequence ID" value="Gr19_v10_g4660.t1"/>
    <property type="gene ID" value="Gr19_v10_g4660"/>
</dbReference>
<organism evidence="1 2">
    <name type="scientific">Globodera rostochiensis</name>
    <name type="common">Golden nematode worm</name>
    <name type="synonym">Heterodera rostochiensis</name>
    <dbReference type="NCBI Taxonomy" id="31243"/>
    <lineage>
        <taxon>Eukaryota</taxon>
        <taxon>Metazoa</taxon>
        <taxon>Ecdysozoa</taxon>
        <taxon>Nematoda</taxon>
        <taxon>Chromadorea</taxon>
        <taxon>Rhabditida</taxon>
        <taxon>Tylenchina</taxon>
        <taxon>Tylenchomorpha</taxon>
        <taxon>Tylenchoidea</taxon>
        <taxon>Heteroderidae</taxon>
        <taxon>Heteroderinae</taxon>
        <taxon>Globodera</taxon>
    </lineage>
</organism>
<protein>
    <submittedName>
        <fullName evidence="2">B30.2/SPRY domain-containing protein</fullName>
    </submittedName>
</protein>
<dbReference type="Gene3D" id="2.60.120.920">
    <property type="match status" value="1"/>
</dbReference>
<accession>A0A914HU03</accession>
<evidence type="ECO:0000313" key="1">
    <source>
        <dbReference type="Proteomes" id="UP000887572"/>
    </source>
</evidence>
<reference evidence="2" key="1">
    <citation type="submission" date="2022-11" db="UniProtKB">
        <authorList>
            <consortium name="WormBaseParasite"/>
        </authorList>
    </citation>
    <scope>IDENTIFICATION</scope>
</reference>
<dbReference type="Proteomes" id="UP000887572">
    <property type="component" value="Unplaced"/>
</dbReference>
<proteinExistence type="predicted"/>
<dbReference type="AlphaFoldDB" id="A0A914HU03"/>
<sequence>MPLDTFSAKTKVTYTYWSNGTDAIYWTNTDEGIRQWNEKPLFGVGDVLECGVNLATRQIIYTKNGEHLDTASASIVRVHRARPIVRVQSCASIVRVQS</sequence>
<evidence type="ECO:0000313" key="2">
    <source>
        <dbReference type="WBParaSite" id="Gr19_v10_g4660.t1"/>
    </source>
</evidence>
<name>A0A914HU03_GLORO</name>
<keyword evidence="1" id="KW-1185">Reference proteome</keyword>
<dbReference type="InterPro" id="IPR043136">
    <property type="entry name" value="B30.2/SPRY_sf"/>
</dbReference>